<proteinExistence type="inferred from homology"/>
<dbReference type="InterPro" id="IPR002347">
    <property type="entry name" value="SDR_fam"/>
</dbReference>
<accession>A0A0R1UWF9</accession>
<evidence type="ECO:0000256" key="2">
    <source>
        <dbReference type="ARBA" id="ARBA00023002"/>
    </source>
</evidence>
<reference evidence="3 4" key="1">
    <citation type="journal article" date="2015" name="Genome Announc.">
        <title>Expanding the biotechnology potential of lactobacilli through comparative genomics of 213 strains and associated genera.</title>
        <authorList>
            <person name="Sun Z."/>
            <person name="Harris H.M."/>
            <person name="McCann A."/>
            <person name="Guo C."/>
            <person name="Argimon S."/>
            <person name="Zhang W."/>
            <person name="Yang X."/>
            <person name="Jeffery I.B."/>
            <person name="Cooney J.C."/>
            <person name="Kagawa T.F."/>
            <person name="Liu W."/>
            <person name="Song Y."/>
            <person name="Salvetti E."/>
            <person name="Wrobel A."/>
            <person name="Rasinkangas P."/>
            <person name="Parkhill J."/>
            <person name="Rea M.C."/>
            <person name="O'Sullivan O."/>
            <person name="Ritari J."/>
            <person name="Douillard F.P."/>
            <person name="Paul Ross R."/>
            <person name="Yang R."/>
            <person name="Briner A.E."/>
            <person name="Felis G.E."/>
            <person name="de Vos W.M."/>
            <person name="Barrangou R."/>
            <person name="Klaenhammer T.R."/>
            <person name="Caufield P.W."/>
            <person name="Cui Y."/>
            <person name="Zhang H."/>
            <person name="O'Toole P.W."/>
        </authorList>
    </citation>
    <scope>NUCLEOTIDE SEQUENCE [LARGE SCALE GENOMIC DNA]</scope>
    <source>
        <strain evidence="3 4">DSM 16230</strain>
    </source>
</reference>
<dbReference type="InterPro" id="IPR051911">
    <property type="entry name" value="SDR_oxidoreductase"/>
</dbReference>
<keyword evidence="2" id="KW-0560">Oxidoreductase</keyword>
<dbReference type="EMBL" id="AZFQ01000051">
    <property type="protein sequence ID" value="KRL97568.1"/>
    <property type="molecule type" value="Genomic_DNA"/>
</dbReference>
<protein>
    <submittedName>
        <fullName evidence="3">Uncharacterized protein</fullName>
    </submittedName>
</protein>
<evidence type="ECO:0000256" key="1">
    <source>
        <dbReference type="ARBA" id="ARBA00006484"/>
    </source>
</evidence>
<dbReference type="SUPFAM" id="SSF51735">
    <property type="entry name" value="NAD(P)-binding Rossmann-fold domains"/>
    <property type="match status" value="1"/>
</dbReference>
<dbReference type="Pfam" id="PF00106">
    <property type="entry name" value="adh_short"/>
    <property type="match status" value="1"/>
</dbReference>
<dbReference type="STRING" id="1423801.FD50_GL001322"/>
<dbReference type="PATRIC" id="fig|1423801.4.peg.1353"/>
<keyword evidence="4" id="KW-1185">Reference proteome</keyword>
<dbReference type="InterPro" id="IPR036291">
    <property type="entry name" value="NAD(P)-bd_dom_sf"/>
</dbReference>
<gene>
    <name evidence="3" type="ORF">FD50_GL001322</name>
</gene>
<name>A0A0R1UWF9_9LACO</name>
<comment type="caution">
    <text evidence="3">The sequence shown here is derived from an EMBL/GenBank/DDBJ whole genome shotgun (WGS) entry which is preliminary data.</text>
</comment>
<dbReference type="PANTHER" id="PTHR43976">
    <property type="entry name" value="SHORT CHAIN DEHYDROGENASE"/>
    <property type="match status" value="1"/>
</dbReference>
<evidence type="ECO:0000313" key="4">
    <source>
        <dbReference type="Proteomes" id="UP000051166"/>
    </source>
</evidence>
<dbReference type="PRINTS" id="PR00081">
    <property type="entry name" value="GDHRDH"/>
</dbReference>
<sequence>MQKEKRVWFITGTSTGFGRRLVEQLISENELVVATARNIDKISRWKNEPNVLLEKVDVTVPTQIKNAVQAAIDRWKRIDILVNNAGW</sequence>
<comment type="similarity">
    <text evidence="1">Belongs to the short-chain dehydrogenases/reductases (SDR) family.</text>
</comment>
<evidence type="ECO:0000313" key="3">
    <source>
        <dbReference type="EMBL" id="KRL97568.1"/>
    </source>
</evidence>
<dbReference type="AlphaFoldDB" id="A0A0R1UWF9"/>
<dbReference type="GO" id="GO:0016491">
    <property type="term" value="F:oxidoreductase activity"/>
    <property type="evidence" value="ECO:0007669"/>
    <property type="project" value="UniProtKB-KW"/>
</dbReference>
<dbReference type="Proteomes" id="UP000051166">
    <property type="component" value="Unassembled WGS sequence"/>
</dbReference>
<dbReference type="PANTHER" id="PTHR43976:SF16">
    <property type="entry name" value="SHORT-CHAIN DEHYDROGENASE_REDUCTASE FAMILY PROTEIN"/>
    <property type="match status" value="1"/>
</dbReference>
<organism evidence="3 4">
    <name type="scientific">Liquorilactobacillus satsumensis DSM 16230 = JCM 12392</name>
    <dbReference type="NCBI Taxonomy" id="1423801"/>
    <lineage>
        <taxon>Bacteria</taxon>
        <taxon>Bacillati</taxon>
        <taxon>Bacillota</taxon>
        <taxon>Bacilli</taxon>
        <taxon>Lactobacillales</taxon>
        <taxon>Lactobacillaceae</taxon>
        <taxon>Liquorilactobacillus</taxon>
    </lineage>
</organism>
<dbReference type="Gene3D" id="3.40.50.720">
    <property type="entry name" value="NAD(P)-binding Rossmann-like Domain"/>
    <property type="match status" value="1"/>
</dbReference>